<reference evidence="2" key="1">
    <citation type="submission" date="2019-08" db="EMBL/GenBank/DDBJ databases">
        <authorList>
            <person name="Kucharzyk K."/>
            <person name="Murdoch R.W."/>
            <person name="Higgins S."/>
            <person name="Loffler F."/>
        </authorList>
    </citation>
    <scope>NUCLEOTIDE SEQUENCE</scope>
</reference>
<dbReference type="AlphaFoldDB" id="A0A645CUW3"/>
<organism evidence="2">
    <name type="scientific">bioreactor metagenome</name>
    <dbReference type="NCBI Taxonomy" id="1076179"/>
    <lineage>
        <taxon>unclassified sequences</taxon>
        <taxon>metagenomes</taxon>
        <taxon>ecological metagenomes</taxon>
    </lineage>
</organism>
<dbReference type="InterPro" id="IPR017896">
    <property type="entry name" value="4Fe4S_Fe-S-bd"/>
</dbReference>
<dbReference type="SUPFAM" id="SSF54862">
    <property type="entry name" value="4Fe-4S ferredoxins"/>
    <property type="match status" value="1"/>
</dbReference>
<feature type="domain" description="4Fe-4S ferredoxin-type" evidence="1">
    <location>
        <begin position="28"/>
        <end position="58"/>
    </location>
</feature>
<protein>
    <recommendedName>
        <fullName evidence="1">4Fe-4S ferredoxin-type domain-containing protein</fullName>
    </recommendedName>
</protein>
<name>A0A645CUW3_9ZZZZ</name>
<evidence type="ECO:0000259" key="1">
    <source>
        <dbReference type="PROSITE" id="PS51379"/>
    </source>
</evidence>
<comment type="caution">
    <text evidence="2">The sequence shown here is derived from an EMBL/GenBank/DDBJ whole genome shotgun (WGS) entry which is preliminary data.</text>
</comment>
<accession>A0A645CUW3</accession>
<evidence type="ECO:0000313" key="2">
    <source>
        <dbReference type="EMBL" id="MPM80648.1"/>
    </source>
</evidence>
<proteinExistence type="predicted"/>
<sequence length="161" mass="17731">MHAARNIALCTKDCVCLFVCPTGATDTENGQIDFSKCLSGCRLCVDACPSHAIYLVSSNYPKPQKKETEVKDSLFDLAASKVKQESIAKHLASESDDPVFRQLCKSVAMSNHIMAEDCYREAGYILPQSDAVRSLLKDLLDKEEGKADFPADAVRKLLEKL</sequence>
<dbReference type="EMBL" id="VSSQ01030214">
    <property type="protein sequence ID" value="MPM80648.1"/>
    <property type="molecule type" value="Genomic_DNA"/>
</dbReference>
<dbReference type="PROSITE" id="PS51379">
    <property type="entry name" value="4FE4S_FER_2"/>
    <property type="match status" value="1"/>
</dbReference>
<gene>
    <name evidence="2" type="ORF">SDC9_127698</name>
</gene>
<dbReference type="Gene3D" id="3.30.70.20">
    <property type="match status" value="1"/>
</dbReference>